<evidence type="ECO:0000256" key="12">
    <source>
        <dbReference type="HAMAP-Rule" id="MF_00974"/>
    </source>
</evidence>
<feature type="domain" description="Toprim" evidence="15">
    <location>
        <begin position="254"/>
        <end position="336"/>
    </location>
</feature>
<name>A0A4P7BZ14_9GAMM</name>
<keyword evidence="2 12" id="KW-0639">Primosome</keyword>
<dbReference type="Gene3D" id="3.90.980.10">
    <property type="entry name" value="DNA primase, catalytic core, N-terminal domain"/>
    <property type="match status" value="1"/>
</dbReference>
<evidence type="ECO:0000256" key="14">
    <source>
        <dbReference type="PIRSR" id="PIRSR002811-1"/>
    </source>
</evidence>
<comment type="catalytic activity">
    <reaction evidence="12">
        <text>ssDNA + n NTP = ssDNA/pppN(pN)n-1 hybrid + (n-1) diphosphate.</text>
        <dbReference type="EC" id="2.7.7.101"/>
    </reaction>
</comment>
<dbReference type="InterPro" id="IPR016136">
    <property type="entry name" value="DNA_helicase_N/primase_C"/>
</dbReference>
<dbReference type="InterPro" id="IPR034151">
    <property type="entry name" value="TOPRIM_DnaG_bac"/>
</dbReference>
<keyword evidence="17" id="KW-1185">Reference proteome</keyword>
<dbReference type="EC" id="2.7.7.101" evidence="12"/>
<dbReference type="RefSeq" id="WP_134356764.1">
    <property type="nucleotide sequence ID" value="NZ_CP038033.1"/>
</dbReference>
<evidence type="ECO:0000256" key="13">
    <source>
        <dbReference type="PIRNR" id="PIRNR002811"/>
    </source>
</evidence>
<dbReference type="Pfam" id="PF01807">
    <property type="entry name" value="Zn_ribbon_DnaG"/>
    <property type="match status" value="1"/>
</dbReference>
<dbReference type="FunFam" id="3.40.1360.10:FF:000002">
    <property type="entry name" value="DNA primase"/>
    <property type="match status" value="1"/>
</dbReference>
<accession>A0A4P7BZ14</accession>
<proteinExistence type="inferred from homology"/>
<sequence>MGERIPQEFIDELVARTDIVELIDSRIPLRKAGREYVACCPFHNEKTPSFTVSPQKQFYHCFGCGVHGTVIGFLIAFDRLSFIEVVEELAQRVGMTIPQGSGSTPRSCHQGLYEVLSYTAEFYQQQLKIGVHQGRVKAYLRERGLSHSIITEFGLGFAPSRWDALLRHMPLPLRSHLQTAGLVIDKGNGRCYDRFRDRIMFPIHDYRGRVVGFGGRLLGEGSPKYLNSPETPLFHKGRELYGLYQVRQSVRHCDRLLVVEGYMDVLALAEHNIRYAVATLGTATTSDHLTQLFRMTSVVVFCFDGDRAGYRAAWRALETTLPLLSQGRQVQFLFLPQGEDPDTVVRAEGQVAFEARLEKATPLSDFLLNSLRQKVNLGSMDGRARLVELARPLVSKIPSGVYRDMLLARLAEVARVDQAALTRHLSQGKVSPVVPPRRLARDMAPLARKAVAILLQRPNLIQSVEENFSLRGLEGTGAKLLQELIELLQSSPHLNTAALLERWRDSEMGRYLEQLASWELFLTDENMVLELQAALKRLQAQAAEQRMTMLSNQPSLTAAEQQELLALLAAK</sequence>
<keyword evidence="11 12" id="KW-0804">Transcription</keyword>
<dbReference type="PIRSF" id="PIRSF002811">
    <property type="entry name" value="DnaG"/>
    <property type="match status" value="1"/>
</dbReference>
<keyword evidence="7 12" id="KW-0863">Zinc-finger</keyword>
<comment type="cofactor">
    <cofactor evidence="12 13 14">
        <name>Zn(2+)</name>
        <dbReference type="ChEBI" id="CHEBI:29105"/>
    </cofactor>
    <text evidence="12 13 14">Binds 1 zinc ion per monomer.</text>
</comment>
<dbReference type="Gene3D" id="3.90.580.10">
    <property type="entry name" value="Zinc finger, CHC2-type domain"/>
    <property type="match status" value="1"/>
</dbReference>
<dbReference type="KEGG" id="nwr:E3U44_03935"/>
<dbReference type="InterPro" id="IPR037068">
    <property type="entry name" value="DNA_primase_core_N_sf"/>
</dbReference>
<dbReference type="CDD" id="cd03364">
    <property type="entry name" value="TOPRIM_DnaG_primases"/>
    <property type="match status" value="1"/>
</dbReference>
<evidence type="ECO:0000259" key="15">
    <source>
        <dbReference type="PROSITE" id="PS50880"/>
    </source>
</evidence>
<dbReference type="Gene3D" id="1.20.50.20">
    <property type="entry name" value="DnaG, RNA polymerase domain, helical bundle"/>
    <property type="match status" value="1"/>
</dbReference>
<protein>
    <recommendedName>
        <fullName evidence="12 13">DNA primase</fullName>
        <ecNumber evidence="12">2.7.7.101</ecNumber>
    </recommendedName>
</protein>
<evidence type="ECO:0000256" key="8">
    <source>
        <dbReference type="ARBA" id="ARBA00022833"/>
    </source>
</evidence>
<keyword evidence="9" id="KW-0460">Magnesium</keyword>
<keyword evidence="3 12" id="KW-0808">Transferase</keyword>
<dbReference type="InterPro" id="IPR006171">
    <property type="entry name" value="TOPRIM_dom"/>
</dbReference>
<evidence type="ECO:0000256" key="3">
    <source>
        <dbReference type="ARBA" id="ARBA00022679"/>
    </source>
</evidence>
<dbReference type="InterPro" id="IPR036977">
    <property type="entry name" value="DNA_primase_Znf_CHC2"/>
</dbReference>
<dbReference type="GO" id="GO:0008270">
    <property type="term" value="F:zinc ion binding"/>
    <property type="evidence" value="ECO:0007669"/>
    <property type="project" value="UniProtKB-UniRule"/>
</dbReference>
<dbReference type="GO" id="GO:0006269">
    <property type="term" value="P:DNA replication, synthesis of primer"/>
    <property type="evidence" value="ECO:0007669"/>
    <property type="project" value="UniProtKB-UniRule"/>
</dbReference>
<comment type="subunit">
    <text evidence="12">Monomer. Interacts with DnaB.</text>
</comment>
<keyword evidence="6 12" id="KW-0479">Metal-binding</keyword>
<evidence type="ECO:0000256" key="6">
    <source>
        <dbReference type="ARBA" id="ARBA00022723"/>
    </source>
</evidence>
<evidence type="ECO:0000256" key="4">
    <source>
        <dbReference type="ARBA" id="ARBA00022695"/>
    </source>
</evidence>
<dbReference type="SMART" id="SM00400">
    <property type="entry name" value="ZnF_CHCC"/>
    <property type="match status" value="1"/>
</dbReference>
<dbReference type="PANTHER" id="PTHR30313">
    <property type="entry name" value="DNA PRIMASE"/>
    <property type="match status" value="1"/>
</dbReference>
<keyword evidence="10 12" id="KW-0238">DNA-binding</keyword>
<dbReference type="SUPFAM" id="SSF57783">
    <property type="entry name" value="Zinc beta-ribbon"/>
    <property type="match status" value="1"/>
</dbReference>
<evidence type="ECO:0000313" key="17">
    <source>
        <dbReference type="Proteomes" id="UP000294325"/>
    </source>
</evidence>
<dbReference type="Gene3D" id="1.10.860.10">
    <property type="entry name" value="DNAb Helicase, Chain A"/>
    <property type="match status" value="1"/>
</dbReference>
<dbReference type="Proteomes" id="UP000294325">
    <property type="component" value="Chromosome"/>
</dbReference>
<dbReference type="PANTHER" id="PTHR30313:SF2">
    <property type="entry name" value="DNA PRIMASE"/>
    <property type="match status" value="1"/>
</dbReference>
<dbReference type="SMART" id="SM00766">
    <property type="entry name" value="DnaG_DnaB_bind"/>
    <property type="match status" value="1"/>
</dbReference>
<dbReference type="Pfam" id="PF08278">
    <property type="entry name" value="DnaG_DnaB_bind"/>
    <property type="match status" value="1"/>
</dbReference>
<gene>
    <name evidence="12" type="primary">dnaG</name>
    <name evidence="16" type="ORF">E3U44_03935</name>
</gene>
<evidence type="ECO:0000256" key="10">
    <source>
        <dbReference type="ARBA" id="ARBA00023125"/>
    </source>
</evidence>
<dbReference type="InterPro" id="IPR002694">
    <property type="entry name" value="Znf_CHC2"/>
</dbReference>
<dbReference type="GO" id="GO:0003899">
    <property type="term" value="F:DNA-directed RNA polymerase activity"/>
    <property type="evidence" value="ECO:0007669"/>
    <property type="project" value="UniProtKB-UniRule"/>
</dbReference>
<dbReference type="InterPro" id="IPR030846">
    <property type="entry name" value="DnaG_bac"/>
</dbReference>
<comment type="function">
    <text evidence="12 13">RNA polymerase that catalyzes the synthesis of short RNA molecules used as primers for DNA polymerase during DNA replication.</text>
</comment>
<dbReference type="InterPro" id="IPR013264">
    <property type="entry name" value="DNAG_N"/>
</dbReference>
<dbReference type="SUPFAM" id="SSF56731">
    <property type="entry name" value="DNA primase core"/>
    <property type="match status" value="1"/>
</dbReference>
<keyword evidence="5 12" id="KW-0235">DNA replication</keyword>
<organism evidence="16 17">
    <name type="scientific">Nitrosococcus wardiae</name>
    <dbReference type="NCBI Taxonomy" id="1814290"/>
    <lineage>
        <taxon>Bacteria</taxon>
        <taxon>Pseudomonadati</taxon>
        <taxon>Pseudomonadota</taxon>
        <taxon>Gammaproteobacteria</taxon>
        <taxon>Chromatiales</taxon>
        <taxon>Chromatiaceae</taxon>
        <taxon>Nitrosococcus</taxon>
    </lineage>
</organism>
<evidence type="ECO:0000256" key="5">
    <source>
        <dbReference type="ARBA" id="ARBA00022705"/>
    </source>
</evidence>
<keyword evidence="8 12" id="KW-0862">Zinc</keyword>
<dbReference type="AlphaFoldDB" id="A0A4P7BZ14"/>
<evidence type="ECO:0000256" key="9">
    <source>
        <dbReference type="ARBA" id="ARBA00022842"/>
    </source>
</evidence>
<dbReference type="Pfam" id="PF08275">
    <property type="entry name" value="DNAG_N"/>
    <property type="match status" value="1"/>
</dbReference>
<dbReference type="SMART" id="SM00493">
    <property type="entry name" value="TOPRIM"/>
    <property type="match status" value="1"/>
</dbReference>
<dbReference type="InterPro" id="IPR013173">
    <property type="entry name" value="DNA_primase_DnaG_DnaB-bd_dom"/>
</dbReference>
<dbReference type="NCBIfam" id="TIGR01391">
    <property type="entry name" value="dnaG"/>
    <property type="match status" value="1"/>
</dbReference>
<dbReference type="GO" id="GO:0000428">
    <property type="term" value="C:DNA-directed RNA polymerase complex"/>
    <property type="evidence" value="ECO:0007669"/>
    <property type="project" value="UniProtKB-KW"/>
</dbReference>
<evidence type="ECO:0000256" key="1">
    <source>
        <dbReference type="ARBA" id="ARBA00022478"/>
    </source>
</evidence>
<dbReference type="HAMAP" id="MF_00974">
    <property type="entry name" value="DNA_primase_DnaG"/>
    <property type="match status" value="1"/>
</dbReference>
<feature type="zinc finger region" description="CHC2-type" evidence="12 14">
    <location>
        <begin position="40"/>
        <end position="64"/>
    </location>
</feature>
<dbReference type="OrthoDB" id="9803773at2"/>
<dbReference type="FunFam" id="3.90.580.10:FF:000001">
    <property type="entry name" value="DNA primase"/>
    <property type="match status" value="1"/>
</dbReference>
<dbReference type="Pfam" id="PF10410">
    <property type="entry name" value="DnaB_bind"/>
    <property type="match status" value="1"/>
</dbReference>
<dbReference type="GO" id="GO:0005737">
    <property type="term" value="C:cytoplasm"/>
    <property type="evidence" value="ECO:0007669"/>
    <property type="project" value="TreeGrafter"/>
</dbReference>
<dbReference type="GO" id="GO:0003677">
    <property type="term" value="F:DNA binding"/>
    <property type="evidence" value="ECO:0007669"/>
    <property type="project" value="UniProtKB-KW"/>
</dbReference>
<reference evidence="16 17" key="1">
    <citation type="submission" date="2019-03" db="EMBL/GenBank/DDBJ databases">
        <title>The genome sequence of Nitrosococcus wardiae strain D1FHST reveals the archetypal metabolic capacity of ammonia-oxidizing Gammaproteobacteria.</title>
        <authorList>
            <person name="Wang L."/>
            <person name="Lim C.K."/>
            <person name="Hanson T.E."/>
            <person name="Dang H."/>
            <person name="Klotz M.G."/>
        </authorList>
    </citation>
    <scope>NUCLEOTIDE SEQUENCE [LARGE SCALE GENOMIC DNA]</scope>
    <source>
        <strain evidence="16 17">D1FHS</strain>
    </source>
</reference>
<evidence type="ECO:0000256" key="2">
    <source>
        <dbReference type="ARBA" id="ARBA00022515"/>
    </source>
</evidence>
<keyword evidence="4 12" id="KW-0548">Nucleotidyltransferase</keyword>
<dbReference type="EMBL" id="CP038033">
    <property type="protein sequence ID" value="QBQ53752.1"/>
    <property type="molecule type" value="Genomic_DNA"/>
</dbReference>
<dbReference type="Pfam" id="PF13155">
    <property type="entry name" value="Toprim_2"/>
    <property type="match status" value="1"/>
</dbReference>
<keyword evidence="1 12" id="KW-0240">DNA-directed RNA polymerase</keyword>
<evidence type="ECO:0000256" key="11">
    <source>
        <dbReference type="ARBA" id="ARBA00023163"/>
    </source>
</evidence>
<dbReference type="InterPro" id="IPR019475">
    <property type="entry name" value="DNA_primase_DnaB-bd"/>
</dbReference>
<evidence type="ECO:0000256" key="7">
    <source>
        <dbReference type="ARBA" id="ARBA00022771"/>
    </source>
</evidence>
<comment type="domain">
    <text evidence="12">Contains an N-terminal zinc-binding domain, a central core domain that contains the primase activity, and a C-terminal DnaB-binding domain.</text>
</comment>
<dbReference type="Gene3D" id="3.40.1360.10">
    <property type="match status" value="1"/>
</dbReference>
<dbReference type="InterPro" id="IPR006295">
    <property type="entry name" value="DNA_primase_DnaG"/>
</dbReference>
<dbReference type="SUPFAM" id="SSF117023">
    <property type="entry name" value="DNA primase DnaG, C-terminal domain"/>
    <property type="match status" value="1"/>
</dbReference>
<dbReference type="InterPro" id="IPR050219">
    <property type="entry name" value="DnaG_primase"/>
</dbReference>
<dbReference type="GO" id="GO:1990077">
    <property type="term" value="C:primosome complex"/>
    <property type="evidence" value="ECO:0007669"/>
    <property type="project" value="UniProtKB-KW"/>
</dbReference>
<comment type="similarity">
    <text evidence="12 13">Belongs to the DnaG primase family.</text>
</comment>
<dbReference type="PROSITE" id="PS50880">
    <property type="entry name" value="TOPRIM"/>
    <property type="match status" value="1"/>
</dbReference>
<evidence type="ECO:0000313" key="16">
    <source>
        <dbReference type="EMBL" id="QBQ53752.1"/>
    </source>
</evidence>
<dbReference type="FunFam" id="3.90.980.10:FF:000001">
    <property type="entry name" value="DNA primase"/>
    <property type="match status" value="1"/>
</dbReference>